<dbReference type="Proteomes" id="UP000252995">
    <property type="component" value="Unassembled WGS sequence"/>
</dbReference>
<sequence length="349" mass="38717">MTRRPWYRIPIVAAAIAVLAGCQVGGAPVSEREGYFTWVDEQGQVRYSPIPEKTSDGARDSEAGSAAAPEDSSGQEEPATPPALQPEEEYTLENYPDAEQLARDGYVRPGERRPYFTWRDAEGNIRVSYYTPDTRTDIQKGRVQPPVEITPASIHQPGAAPVPETPVEGYDPDAMAILGVEEEASFFSQFAGSCCQNLSTRDRHSWISGREFEVDISDASERHDFATGTSPFALVALPDARQYPDFVFRLRSFARDGLFVPSLAFLDEELRPVRVVTDMAMGFEPESWHSRAYLQAWIPAFPARGERWMVIFTRAQDLDGQTVLETGQGPQSIPHVSTGELGLELVVED</sequence>
<dbReference type="PROSITE" id="PS51257">
    <property type="entry name" value="PROKAR_LIPOPROTEIN"/>
    <property type="match status" value="1"/>
</dbReference>
<evidence type="ECO:0000313" key="4">
    <source>
        <dbReference type="Proteomes" id="UP000252995"/>
    </source>
</evidence>
<feature type="signal peptide" evidence="2">
    <location>
        <begin position="1"/>
        <end position="20"/>
    </location>
</feature>
<dbReference type="EMBL" id="QNRO01000020">
    <property type="protein sequence ID" value="RBP25967.1"/>
    <property type="molecule type" value="Genomic_DNA"/>
</dbReference>
<dbReference type="Pfam" id="PF07148">
    <property type="entry name" value="MalM"/>
    <property type="match status" value="1"/>
</dbReference>
<feature type="chain" id="PRO_5016735503" evidence="2">
    <location>
        <begin position="21"/>
        <end position="349"/>
    </location>
</feature>
<reference evidence="3 4" key="1">
    <citation type="submission" date="2018-06" db="EMBL/GenBank/DDBJ databases">
        <title>Freshwater and sediment microbial communities from various areas in North America, analyzing microbe dynamics in response to fracking.</title>
        <authorList>
            <person name="Lamendella R."/>
        </authorList>
    </citation>
    <scope>NUCLEOTIDE SEQUENCE [LARGE SCALE GENOMIC DNA]</scope>
    <source>
        <strain evidence="3 4">114J</strain>
    </source>
</reference>
<dbReference type="GO" id="GO:0042597">
    <property type="term" value="C:periplasmic space"/>
    <property type="evidence" value="ECO:0007669"/>
    <property type="project" value="InterPro"/>
</dbReference>
<keyword evidence="2" id="KW-0732">Signal</keyword>
<feature type="compositionally biased region" description="Basic and acidic residues" evidence="1">
    <location>
        <begin position="53"/>
        <end position="62"/>
    </location>
</feature>
<evidence type="ECO:0000313" key="3">
    <source>
        <dbReference type="EMBL" id="RBP25967.1"/>
    </source>
</evidence>
<accession>A0A366GG64</accession>
<dbReference type="STRING" id="379482.SAMN04487961_1139"/>
<evidence type="ECO:0000256" key="1">
    <source>
        <dbReference type="SAM" id="MobiDB-lite"/>
    </source>
</evidence>
<dbReference type="AlphaFoldDB" id="A0A366GG64"/>
<dbReference type="InterPro" id="IPR010794">
    <property type="entry name" value="MalM"/>
</dbReference>
<protein>
    <submittedName>
        <fullName evidence="3">Maltose operon substrate-binding protein MalM</fullName>
    </submittedName>
</protein>
<comment type="caution">
    <text evidence="3">The sequence shown here is derived from an EMBL/GenBank/DDBJ whole genome shotgun (WGS) entry which is preliminary data.</text>
</comment>
<dbReference type="RefSeq" id="WP_113863616.1">
    <property type="nucleotide sequence ID" value="NZ_QNRO01000020.1"/>
</dbReference>
<dbReference type="OrthoDB" id="9813383at2"/>
<gene>
    <name evidence="3" type="ORF">DET50_12016</name>
</gene>
<organism evidence="3 4">
    <name type="scientific">Marinobacter pelagius</name>
    <dbReference type="NCBI Taxonomy" id="379482"/>
    <lineage>
        <taxon>Bacteria</taxon>
        <taxon>Pseudomonadati</taxon>
        <taxon>Pseudomonadota</taxon>
        <taxon>Gammaproteobacteria</taxon>
        <taxon>Pseudomonadales</taxon>
        <taxon>Marinobacteraceae</taxon>
        <taxon>Marinobacter</taxon>
    </lineage>
</organism>
<proteinExistence type="predicted"/>
<evidence type="ECO:0000256" key="2">
    <source>
        <dbReference type="SAM" id="SignalP"/>
    </source>
</evidence>
<feature type="region of interest" description="Disordered" evidence="1">
    <location>
        <begin position="47"/>
        <end position="83"/>
    </location>
</feature>
<name>A0A366GG64_9GAMM</name>
<dbReference type="GO" id="GO:0008643">
    <property type="term" value="P:carbohydrate transport"/>
    <property type="evidence" value="ECO:0007669"/>
    <property type="project" value="InterPro"/>
</dbReference>